<dbReference type="InterPro" id="IPR003779">
    <property type="entry name" value="CMD-like"/>
</dbReference>
<name>A0A839ZBN6_9HYPH</name>
<comment type="caution">
    <text evidence="2">The sequence shown here is derived from an EMBL/GenBank/DDBJ whole genome shotgun (WGS) entry which is preliminary data.</text>
</comment>
<dbReference type="AlphaFoldDB" id="A0A839ZBN6"/>
<organism evidence="2 3">
    <name type="scientific">Ancylobacter tetraedralis</name>
    <dbReference type="NCBI Taxonomy" id="217068"/>
    <lineage>
        <taxon>Bacteria</taxon>
        <taxon>Pseudomonadati</taxon>
        <taxon>Pseudomonadota</taxon>
        <taxon>Alphaproteobacteria</taxon>
        <taxon>Hyphomicrobiales</taxon>
        <taxon>Xanthobacteraceae</taxon>
        <taxon>Ancylobacter</taxon>
    </lineage>
</organism>
<evidence type="ECO:0000313" key="3">
    <source>
        <dbReference type="Proteomes" id="UP000533469"/>
    </source>
</evidence>
<reference evidence="2 3" key="1">
    <citation type="submission" date="2020-08" db="EMBL/GenBank/DDBJ databases">
        <title>Genomic Encyclopedia of Type Strains, Phase IV (KMG-IV): sequencing the most valuable type-strain genomes for metagenomic binning, comparative biology and taxonomic classification.</title>
        <authorList>
            <person name="Goeker M."/>
        </authorList>
    </citation>
    <scope>NUCLEOTIDE SEQUENCE [LARGE SCALE GENOMIC DNA]</scope>
    <source>
        <strain evidence="2 3">DSM 5895</strain>
    </source>
</reference>
<dbReference type="Pfam" id="PF02627">
    <property type="entry name" value="CMD"/>
    <property type="match status" value="1"/>
</dbReference>
<keyword evidence="3" id="KW-1185">Reference proteome</keyword>
<dbReference type="InterPro" id="IPR029032">
    <property type="entry name" value="AhpD-like"/>
</dbReference>
<dbReference type="RefSeq" id="WP_183190257.1">
    <property type="nucleotide sequence ID" value="NZ_JACICD010000004.1"/>
</dbReference>
<gene>
    <name evidence="2" type="ORF">FHS55_002736</name>
</gene>
<keyword evidence="2" id="KW-0575">Peroxidase</keyword>
<dbReference type="InterPro" id="IPR004675">
    <property type="entry name" value="AhpD_core"/>
</dbReference>
<dbReference type="PANTHER" id="PTHR33930:SF2">
    <property type="entry name" value="BLR3452 PROTEIN"/>
    <property type="match status" value="1"/>
</dbReference>
<dbReference type="GO" id="GO:0051920">
    <property type="term" value="F:peroxiredoxin activity"/>
    <property type="evidence" value="ECO:0007669"/>
    <property type="project" value="InterPro"/>
</dbReference>
<accession>A0A839ZBN6</accession>
<feature type="domain" description="Carboxymuconolactone decarboxylase-like" evidence="1">
    <location>
        <begin position="24"/>
        <end position="106"/>
    </location>
</feature>
<dbReference type="SUPFAM" id="SSF69118">
    <property type="entry name" value="AhpD-like"/>
    <property type="match status" value="1"/>
</dbReference>
<sequence length="116" mass="12438">MSKDYPALTRDIAQYTGELRKLVPETMHSFYALSRAAGANGRIDAKTKELIALAIGITQRCDGCIGFHIKALHGMGASREEVAEVAAMSIYMGGGPALMYAADALRAFDQFDVPAV</sequence>
<dbReference type="EMBL" id="JACICD010000004">
    <property type="protein sequence ID" value="MBB3772127.1"/>
    <property type="molecule type" value="Genomic_DNA"/>
</dbReference>
<evidence type="ECO:0000259" key="1">
    <source>
        <dbReference type="Pfam" id="PF02627"/>
    </source>
</evidence>
<dbReference type="NCBIfam" id="TIGR00778">
    <property type="entry name" value="ahpD_dom"/>
    <property type="match status" value="1"/>
</dbReference>
<evidence type="ECO:0000313" key="2">
    <source>
        <dbReference type="EMBL" id="MBB3772127.1"/>
    </source>
</evidence>
<keyword evidence="2" id="KW-0560">Oxidoreductase</keyword>
<dbReference type="Proteomes" id="UP000533469">
    <property type="component" value="Unassembled WGS sequence"/>
</dbReference>
<proteinExistence type="predicted"/>
<protein>
    <submittedName>
        <fullName evidence="2">AhpD family alkylhydroperoxidase</fullName>
    </submittedName>
</protein>
<dbReference type="Gene3D" id="1.20.1290.10">
    <property type="entry name" value="AhpD-like"/>
    <property type="match status" value="1"/>
</dbReference>
<dbReference type="PANTHER" id="PTHR33930">
    <property type="entry name" value="ALKYL HYDROPEROXIDE REDUCTASE AHPD"/>
    <property type="match status" value="1"/>
</dbReference>